<dbReference type="AlphaFoldDB" id="M7N7C7"/>
<dbReference type="eggNOG" id="ENOG502ZBHF">
    <property type="taxonomic scope" value="Bacteria"/>
</dbReference>
<dbReference type="PATRIC" id="fig|1276920.7.peg.3059"/>
<comment type="caution">
    <text evidence="2">The sequence shown here is derived from an EMBL/GenBank/DDBJ whole genome shotgun (WGS) entry which is preliminary data.</text>
</comment>
<dbReference type="EMBL" id="AOCK01000009">
    <property type="protein sequence ID" value="EMQ97674.1"/>
    <property type="molecule type" value="Genomic_DNA"/>
</dbReference>
<dbReference type="Gene3D" id="2.60.40.10">
    <property type="entry name" value="Immunoglobulins"/>
    <property type="match status" value="1"/>
</dbReference>
<keyword evidence="3" id="KW-1185">Reference proteome</keyword>
<dbReference type="STRING" id="1276920.ADIAG_03054"/>
<keyword evidence="1" id="KW-0732">Signal</keyword>
<evidence type="ECO:0000313" key="3">
    <source>
        <dbReference type="Proteomes" id="UP000012015"/>
    </source>
</evidence>
<gene>
    <name evidence="2" type="ORF">ADIAG_03054</name>
</gene>
<proteinExistence type="predicted"/>
<dbReference type="InterPro" id="IPR013783">
    <property type="entry name" value="Ig-like_fold"/>
</dbReference>
<protein>
    <submittedName>
        <fullName evidence="2">Uncharacterized protein</fullName>
    </submittedName>
</protein>
<accession>M7N7C7</accession>
<sequence>MNKLMRKTTRYCAFVMTILFISSSLPASASVTDIEPVANQISSTDTQHEESDFAIKKDRHGNVEIRDGENLVDVQEIASAALPDFFKVETEDGTALLNGSLLESKNPEDRAAALVSPTKVDLLWPDMGAARTYIYRDEVLLATLNGETSFVDTSINPGSKYEYTVTAETPLSRDEMNEFVTSDEAERIDAGEMEVPSAGTTWGIPATVPKDSTDVAVVAAAQVAAKAAAARTSTEFRYKTFIAGATAPAPQGACTPPIGSYRFKGDNRSWSTGGSNRTYARVTMNWSNKTMTFGKSVGSTTRQKKVSGVWKNESTKTASASGITFKNQGMSSTSGTAYINVVVTNPLCNTAATLPIFGRMTVNITKSGSFSLRNAIRRPVPHHETYIKANNQSSWKTIFGRTNKGFGCLTRVNVCNYESLNFDNGRY</sequence>
<dbReference type="Proteomes" id="UP000012015">
    <property type="component" value="Unassembled WGS sequence"/>
</dbReference>
<reference evidence="2 3" key="1">
    <citation type="journal article" date="2013" name="Genome Announc.">
        <title>Draft Genome Sequence of Arthrobacter gangotriensis Strain Lz1yT, Isolated from a Penguin Rookery Soil Sample Collected in Antarctica, near the Indian Station Dakshin Gangotri.</title>
        <authorList>
            <person name="Shivaji S."/>
            <person name="Ara S."/>
            <person name="Bandi S."/>
            <person name="Singh A."/>
            <person name="Kumar Pinnaka A."/>
        </authorList>
    </citation>
    <scope>NUCLEOTIDE SEQUENCE [LARGE SCALE GENOMIC DNA]</scope>
    <source>
        <strain evidence="2 3">Lz1y</strain>
    </source>
</reference>
<feature type="chain" id="PRO_5004081726" evidence="1">
    <location>
        <begin position="30"/>
        <end position="427"/>
    </location>
</feature>
<evidence type="ECO:0000313" key="2">
    <source>
        <dbReference type="EMBL" id="EMQ97674.1"/>
    </source>
</evidence>
<organism evidence="2 3">
    <name type="scientific">Paeniglutamicibacter gangotriensis Lz1y</name>
    <dbReference type="NCBI Taxonomy" id="1276920"/>
    <lineage>
        <taxon>Bacteria</taxon>
        <taxon>Bacillati</taxon>
        <taxon>Actinomycetota</taxon>
        <taxon>Actinomycetes</taxon>
        <taxon>Micrococcales</taxon>
        <taxon>Micrococcaceae</taxon>
        <taxon>Paeniglutamicibacter</taxon>
    </lineage>
</organism>
<evidence type="ECO:0000256" key="1">
    <source>
        <dbReference type="SAM" id="SignalP"/>
    </source>
</evidence>
<dbReference type="GO" id="GO:0005975">
    <property type="term" value="P:carbohydrate metabolic process"/>
    <property type="evidence" value="ECO:0007669"/>
    <property type="project" value="UniProtKB-ARBA"/>
</dbReference>
<name>M7N7C7_9MICC</name>
<feature type="signal peptide" evidence="1">
    <location>
        <begin position="1"/>
        <end position="29"/>
    </location>
</feature>